<gene>
    <name evidence="1" type="ORF">K0M31_010971</name>
</gene>
<name>A0AA40FKG1_9HYME</name>
<dbReference type="Proteomes" id="UP001177670">
    <property type="component" value="Unassembled WGS sequence"/>
</dbReference>
<reference evidence="1" key="1">
    <citation type="submission" date="2021-10" db="EMBL/GenBank/DDBJ databases">
        <title>Melipona bicolor Genome sequencing and assembly.</title>
        <authorList>
            <person name="Araujo N.S."/>
            <person name="Arias M.C."/>
        </authorList>
    </citation>
    <scope>NUCLEOTIDE SEQUENCE</scope>
    <source>
        <strain evidence="1">USP_2M_L1-L4_2017</strain>
        <tissue evidence="1">Whole body</tissue>
    </source>
</reference>
<organism evidence="1 2">
    <name type="scientific">Melipona bicolor</name>
    <dbReference type="NCBI Taxonomy" id="60889"/>
    <lineage>
        <taxon>Eukaryota</taxon>
        <taxon>Metazoa</taxon>
        <taxon>Ecdysozoa</taxon>
        <taxon>Arthropoda</taxon>
        <taxon>Hexapoda</taxon>
        <taxon>Insecta</taxon>
        <taxon>Pterygota</taxon>
        <taxon>Neoptera</taxon>
        <taxon>Endopterygota</taxon>
        <taxon>Hymenoptera</taxon>
        <taxon>Apocrita</taxon>
        <taxon>Aculeata</taxon>
        <taxon>Apoidea</taxon>
        <taxon>Anthophila</taxon>
        <taxon>Apidae</taxon>
        <taxon>Melipona</taxon>
    </lineage>
</organism>
<accession>A0AA40FKG1</accession>
<comment type="caution">
    <text evidence="1">The sequence shown here is derived from an EMBL/GenBank/DDBJ whole genome shotgun (WGS) entry which is preliminary data.</text>
</comment>
<sequence>MERSGTEKTPTIVRFRPGLLLTFDDWPSVKVPKSKARAGPKASLGGALEILCHPTGCAPARATVPHTQTREILFPDRRTCGIASYGTSWVYGRGAGRIHKHV</sequence>
<keyword evidence="2" id="KW-1185">Reference proteome</keyword>
<dbReference type="AlphaFoldDB" id="A0AA40FKG1"/>
<evidence type="ECO:0000313" key="1">
    <source>
        <dbReference type="EMBL" id="KAK1120765.1"/>
    </source>
</evidence>
<protein>
    <submittedName>
        <fullName evidence="1">Uncharacterized protein</fullName>
    </submittedName>
</protein>
<evidence type="ECO:0000313" key="2">
    <source>
        <dbReference type="Proteomes" id="UP001177670"/>
    </source>
</evidence>
<dbReference type="EMBL" id="JAHYIQ010000029">
    <property type="protein sequence ID" value="KAK1120765.1"/>
    <property type="molecule type" value="Genomic_DNA"/>
</dbReference>
<proteinExistence type="predicted"/>